<comment type="caution">
    <text evidence="2">The sequence shown here is derived from an EMBL/GenBank/DDBJ whole genome shotgun (WGS) entry which is preliminary data.</text>
</comment>
<protein>
    <submittedName>
        <fullName evidence="2">Alpha/beta fold hydrolase</fullName>
    </submittedName>
</protein>
<gene>
    <name evidence="2" type="ORF">GE300_11455</name>
</gene>
<dbReference type="PRINTS" id="PR00111">
    <property type="entry name" value="ABHYDROLASE"/>
</dbReference>
<reference evidence="2 3" key="1">
    <citation type="submission" date="2019-10" db="EMBL/GenBank/DDBJ databases">
        <title>Cognatihalovulum marinum gen. nov. sp. nov., a new member of the family Rhodobacteraceae isolated from deep seawater of the Northwest Indian Ocean.</title>
        <authorList>
            <person name="Ruan C."/>
            <person name="Wang J."/>
            <person name="Zheng X."/>
            <person name="Song L."/>
            <person name="Zhu Y."/>
            <person name="Huang Y."/>
            <person name="Lu Z."/>
            <person name="Du W."/>
            <person name="Huang L."/>
            <person name="Dai X."/>
        </authorList>
    </citation>
    <scope>NUCLEOTIDE SEQUENCE [LARGE SCALE GENOMIC DNA]</scope>
    <source>
        <strain evidence="2 3">2CG4</strain>
    </source>
</reference>
<name>A0A6L5Z113_9RHOB</name>
<dbReference type="InterPro" id="IPR050266">
    <property type="entry name" value="AB_hydrolase_sf"/>
</dbReference>
<dbReference type="InterPro" id="IPR029058">
    <property type="entry name" value="AB_hydrolase_fold"/>
</dbReference>
<dbReference type="Gene3D" id="3.40.50.1820">
    <property type="entry name" value="alpha/beta hydrolase"/>
    <property type="match status" value="1"/>
</dbReference>
<evidence type="ECO:0000259" key="1">
    <source>
        <dbReference type="Pfam" id="PF12697"/>
    </source>
</evidence>
<dbReference type="Proteomes" id="UP000474957">
    <property type="component" value="Unassembled WGS sequence"/>
</dbReference>
<dbReference type="PANTHER" id="PTHR43798">
    <property type="entry name" value="MONOACYLGLYCEROL LIPASE"/>
    <property type="match status" value="1"/>
</dbReference>
<dbReference type="Pfam" id="PF12697">
    <property type="entry name" value="Abhydrolase_6"/>
    <property type="match status" value="1"/>
</dbReference>
<dbReference type="InterPro" id="IPR000073">
    <property type="entry name" value="AB_hydrolase_1"/>
</dbReference>
<dbReference type="AlphaFoldDB" id="A0A6L5Z113"/>
<feature type="domain" description="AB hydrolase-1" evidence="1">
    <location>
        <begin position="4"/>
        <end position="223"/>
    </location>
</feature>
<accession>A0A6L5Z113</accession>
<dbReference type="SUPFAM" id="SSF53474">
    <property type="entry name" value="alpha/beta-Hydrolases"/>
    <property type="match status" value="1"/>
</dbReference>
<keyword evidence="2" id="KW-0378">Hydrolase</keyword>
<dbReference type="EMBL" id="WIND01000008">
    <property type="protein sequence ID" value="MSU90227.1"/>
    <property type="molecule type" value="Genomic_DNA"/>
</dbReference>
<dbReference type="GO" id="GO:0016787">
    <property type="term" value="F:hydrolase activity"/>
    <property type="evidence" value="ECO:0007669"/>
    <property type="project" value="UniProtKB-KW"/>
</dbReference>
<keyword evidence="3" id="KW-1185">Reference proteome</keyword>
<dbReference type="PANTHER" id="PTHR43798:SF29">
    <property type="entry name" value="AB HYDROLASE-1 DOMAIN-CONTAINING PROTEIN"/>
    <property type="match status" value="1"/>
</dbReference>
<sequence length="230" mass="24971">MTPLVLLPGMMCDGRLWGPQIAAFGAGRAVHLAPISAHATMASLADEVLAHAPPRFALAGLSMGGVVAMEVLAQAPGRVERLALLDTNPRAELPEVRARRGPQIEQARQGALRAVMRDEMKPNYLVDGPGKGAILDLCMDMAMDLGPEVFVRQSLALRDRTDRQQVLRGVTVPTLVLCGREDRLCPIERHELMHGLVPGSRLEIIDGAGHLPVLEQPARTNAALRRWLEE</sequence>
<dbReference type="RefSeq" id="WP_325063206.1">
    <property type="nucleotide sequence ID" value="NZ_WIND01000008.1"/>
</dbReference>
<evidence type="ECO:0000313" key="2">
    <source>
        <dbReference type="EMBL" id="MSU90227.1"/>
    </source>
</evidence>
<proteinExistence type="predicted"/>
<organism evidence="2 3">
    <name type="scientific">Halovulum marinum</name>
    <dbReference type="NCBI Taxonomy" id="2662447"/>
    <lineage>
        <taxon>Bacteria</taxon>
        <taxon>Pseudomonadati</taxon>
        <taxon>Pseudomonadota</taxon>
        <taxon>Alphaproteobacteria</taxon>
        <taxon>Rhodobacterales</taxon>
        <taxon>Paracoccaceae</taxon>
        <taxon>Halovulum</taxon>
    </lineage>
</organism>
<evidence type="ECO:0000313" key="3">
    <source>
        <dbReference type="Proteomes" id="UP000474957"/>
    </source>
</evidence>